<dbReference type="EMBL" id="JBBUTF010000003">
    <property type="protein sequence ID" value="MEK8024971.1"/>
    <property type="molecule type" value="Genomic_DNA"/>
</dbReference>
<sequence length="262" mass="26997">MSAAVLEPGLAALAVSAVASLLAGLVDAIVGGGGLVLLPALFATFPQAPPATLFGTNKSASVWGTSFAAAQYLKRVSLPWDQVLPAVACAGVGALAGAWMVTLVDGSALRKVLPLILGAVLVYTVLRKDLGTAHAPRHEARQARRIAALIGLLVGWYDGFFGPGTGSFFIFALVRLLGWDFLHASAGAKLMNVATNLAALALFAAKGHVVWALGLTMAVANVAGSLIGARLALRHGAGFVRGVFIAVVSLLIVRTAWDAWLR</sequence>
<comment type="subcellular location">
    <subcellularLocation>
        <location evidence="1 8">Cell membrane</location>
        <topology evidence="1 8">Multi-pass membrane protein</topology>
    </subcellularLocation>
</comment>
<dbReference type="PANTHER" id="PTHR30269">
    <property type="entry name" value="TRANSMEMBRANE PROTEIN YFCA"/>
    <property type="match status" value="1"/>
</dbReference>
<keyword evidence="4 8" id="KW-1003">Cell membrane</keyword>
<protein>
    <recommendedName>
        <fullName evidence="8">Probable membrane transporter protein</fullName>
    </recommendedName>
</protein>
<feature type="transmembrane region" description="Helical" evidence="8">
    <location>
        <begin position="239"/>
        <end position="257"/>
    </location>
</feature>
<reference evidence="9 10" key="1">
    <citation type="submission" date="2024-04" db="EMBL/GenBank/DDBJ databases">
        <title>Novel species of the genus Ideonella isolated from streams.</title>
        <authorList>
            <person name="Lu H."/>
        </authorList>
    </citation>
    <scope>NUCLEOTIDE SEQUENCE [LARGE SCALE GENOMIC DNA]</scope>
    <source>
        <strain evidence="9 10">BYS139W</strain>
    </source>
</reference>
<organism evidence="9 10">
    <name type="scientific">Pseudaquabacterium rugosum</name>
    <dbReference type="NCBI Taxonomy" id="2984194"/>
    <lineage>
        <taxon>Bacteria</taxon>
        <taxon>Pseudomonadati</taxon>
        <taxon>Pseudomonadota</taxon>
        <taxon>Betaproteobacteria</taxon>
        <taxon>Burkholderiales</taxon>
        <taxon>Sphaerotilaceae</taxon>
        <taxon>Pseudaquabacterium</taxon>
    </lineage>
</organism>
<evidence type="ECO:0000256" key="1">
    <source>
        <dbReference type="ARBA" id="ARBA00004651"/>
    </source>
</evidence>
<evidence type="ECO:0000256" key="5">
    <source>
        <dbReference type="ARBA" id="ARBA00022692"/>
    </source>
</evidence>
<evidence type="ECO:0000256" key="8">
    <source>
        <dbReference type="RuleBase" id="RU363041"/>
    </source>
</evidence>
<comment type="similarity">
    <text evidence="2 8">Belongs to the 4-toluene sulfonate uptake permease (TSUP) (TC 2.A.102) family.</text>
</comment>
<proteinExistence type="inferred from homology"/>
<evidence type="ECO:0000256" key="3">
    <source>
        <dbReference type="ARBA" id="ARBA00022448"/>
    </source>
</evidence>
<comment type="caution">
    <text evidence="9">The sequence shown here is derived from an EMBL/GenBank/DDBJ whole genome shotgun (WGS) entry which is preliminary data.</text>
</comment>
<name>A0ABU9B556_9BURK</name>
<evidence type="ECO:0000313" key="10">
    <source>
        <dbReference type="Proteomes" id="UP001368500"/>
    </source>
</evidence>
<dbReference type="Pfam" id="PF01925">
    <property type="entry name" value="TauE"/>
    <property type="match status" value="1"/>
</dbReference>
<keyword evidence="5 8" id="KW-0812">Transmembrane</keyword>
<dbReference type="Proteomes" id="UP001368500">
    <property type="component" value="Unassembled WGS sequence"/>
</dbReference>
<gene>
    <name evidence="9" type="ORF">AACH11_03205</name>
</gene>
<evidence type="ECO:0000256" key="2">
    <source>
        <dbReference type="ARBA" id="ARBA00009142"/>
    </source>
</evidence>
<keyword evidence="6 8" id="KW-1133">Transmembrane helix</keyword>
<dbReference type="PANTHER" id="PTHR30269:SF0">
    <property type="entry name" value="MEMBRANE TRANSPORTER PROTEIN YFCA-RELATED"/>
    <property type="match status" value="1"/>
</dbReference>
<feature type="transmembrane region" description="Helical" evidence="8">
    <location>
        <begin position="146"/>
        <end position="174"/>
    </location>
</feature>
<feature type="transmembrane region" description="Helical" evidence="8">
    <location>
        <begin position="211"/>
        <end position="232"/>
    </location>
</feature>
<dbReference type="InterPro" id="IPR002781">
    <property type="entry name" value="TM_pro_TauE-like"/>
</dbReference>
<evidence type="ECO:0000256" key="4">
    <source>
        <dbReference type="ARBA" id="ARBA00022475"/>
    </source>
</evidence>
<keyword evidence="3" id="KW-0813">Transport</keyword>
<evidence type="ECO:0000313" key="9">
    <source>
        <dbReference type="EMBL" id="MEK8024971.1"/>
    </source>
</evidence>
<feature type="transmembrane region" description="Helical" evidence="8">
    <location>
        <begin position="83"/>
        <end position="101"/>
    </location>
</feature>
<keyword evidence="10" id="KW-1185">Reference proteome</keyword>
<keyword evidence="7 8" id="KW-0472">Membrane</keyword>
<dbReference type="RefSeq" id="WP_341372756.1">
    <property type="nucleotide sequence ID" value="NZ_JBBUTF010000003.1"/>
</dbReference>
<dbReference type="InterPro" id="IPR052017">
    <property type="entry name" value="TSUP"/>
</dbReference>
<accession>A0ABU9B556</accession>
<evidence type="ECO:0000256" key="6">
    <source>
        <dbReference type="ARBA" id="ARBA00022989"/>
    </source>
</evidence>
<evidence type="ECO:0000256" key="7">
    <source>
        <dbReference type="ARBA" id="ARBA00023136"/>
    </source>
</evidence>